<proteinExistence type="predicted"/>
<evidence type="ECO:0000313" key="1">
    <source>
        <dbReference type="EMBL" id="CAK7934740.1"/>
    </source>
</evidence>
<evidence type="ECO:0000313" key="2">
    <source>
        <dbReference type="Proteomes" id="UP001162060"/>
    </source>
</evidence>
<dbReference type="Proteomes" id="UP001162060">
    <property type="component" value="Unassembled WGS sequence"/>
</dbReference>
<protein>
    <submittedName>
        <fullName evidence="1">Uncharacterized protein</fullName>
    </submittedName>
</protein>
<organism evidence="1 2">
    <name type="scientific">Peronospora matthiolae</name>
    <dbReference type="NCBI Taxonomy" id="2874970"/>
    <lineage>
        <taxon>Eukaryota</taxon>
        <taxon>Sar</taxon>
        <taxon>Stramenopiles</taxon>
        <taxon>Oomycota</taxon>
        <taxon>Peronosporomycetes</taxon>
        <taxon>Peronosporales</taxon>
        <taxon>Peronosporaceae</taxon>
        <taxon>Peronospora</taxon>
    </lineage>
</organism>
<name>A0AAV1UN05_9STRA</name>
<dbReference type="EMBL" id="CAKLBY020000217">
    <property type="protein sequence ID" value="CAK7934740.1"/>
    <property type="molecule type" value="Genomic_DNA"/>
</dbReference>
<reference evidence="1" key="1">
    <citation type="submission" date="2024-01" db="EMBL/GenBank/DDBJ databases">
        <authorList>
            <person name="Webb A."/>
        </authorList>
    </citation>
    <scope>NUCLEOTIDE SEQUENCE</scope>
    <source>
        <strain evidence="1">Pm1</strain>
    </source>
</reference>
<comment type="caution">
    <text evidence="1">The sequence shown here is derived from an EMBL/GenBank/DDBJ whole genome shotgun (WGS) entry which is preliminary data.</text>
</comment>
<dbReference type="AlphaFoldDB" id="A0AAV1UN05"/>
<gene>
    <name evidence="1" type="ORF">PM001_LOCUS19890</name>
</gene>
<sequence length="91" mass="9617">MNDEILSALVGVMDRLANFESSQRVRDEDESILGSVENGMSASALSAKLRGRQNIVKALGSPEQKPAFTLDRALAPGDGVSMFASLAPPRG</sequence>
<accession>A0AAV1UN05</accession>